<dbReference type="OrthoDB" id="2187549at2759"/>
<dbReference type="GO" id="GO:0012505">
    <property type="term" value="C:endomembrane system"/>
    <property type="evidence" value="ECO:0007669"/>
    <property type="project" value="UniProtKB-SubCell"/>
</dbReference>
<proteinExistence type="predicted"/>
<reference evidence="11 12" key="2">
    <citation type="journal article" date="2012" name="Open Biol.">
        <title>Characteristics of nucleosomes and linker DNA regions on the genome of the basidiomycete Mixia osmundae revealed by mono- and dinucleosome mapping.</title>
        <authorList>
            <person name="Nishida H."/>
            <person name="Kondo S."/>
            <person name="Matsumoto T."/>
            <person name="Suzuki Y."/>
            <person name="Yoshikawa H."/>
            <person name="Taylor T.D."/>
            <person name="Sugiyama J."/>
        </authorList>
    </citation>
    <scope>NUCLEOTIDE SEQUENCE [LARGE SCALE GENOMIC DNA]</scope>
    <source>
        <strain evidence="12">CBS 9802 / IAM 14324 / JCM 22182 / KY 12970</strain>
    </source>
</reference>
<evidence type="ECO:0000256" key="3">
    <source>
        <dbReference type="ARBA" id="ARBA00022679"/>
    </source>
</evidence>
<evidence type="ECO:0000256" key="2">
    <source>
        <dbReference type="ARBA" id="ARBA00022676"/>
    </source>
</evidence>
<gene>
    <name evidence="11" type="primary">Mo03584</name>
    <name evidence="11" type="ORF">E5Q_03584</name>
</gene>
<accession>G7E250</accession>
<dbReference type="HOGENOM" id="CLU_430879_0_0_1"/>
<protein>
    <recommendedName>
        <fullName evidence="10">Fringe-like glycosyltransferase domain-containing protein</fullName>
    </recommendedName>
</protein>
<evidence type="ECO:0000256" key="9">
    <source>
        <dbReference type="SAM" id="Phobius"/>
    </source>
</evidence>
<evidence type="ECO:0000256" key="7">
    <source>
        <dbReference type="ARBA" id="ARBA00023136"/>
    </source>
</evidence>
<keyword evidence="4 9" id="KW-0812">Transmembrane</keyword>
<keyword evidence="12" id="KW-1185">Reference proteome</keyword>
<dbReference type="InterPro" id="IPR003378">
    <property type="entry name" value="Fringe-like_glycosylTrfase"/>
</dbReference>
<dbReference type="Proteomes" id="UP000009131">
    <property type="component" value="Unassembled WGS sequence"/>
</dbReference>
<dbReference type="GO" id="GO:0016757">
    <property type="term" value="F:glycosyltransferase activity"/>
    <property type="evidence" value="ECO:0007669"/>
    <property type="project" value="UniProtKB-KW"/>
</dbReference>
<dbReference type="InParanoid" id="G7E250"/>
<keyword evidence="6 9" id="KW-1133">Transmembrane helix</keyword>
<keyword evidence="7 9" id="KW-0472">Membrane</keyword>
<dbReference type="Pfam" id="PF02434">
    <property type="entry name" value="Fringe"/>
    <property type="match status" value="1"/>
</dbReference>
<dbReference type="eggNOG" id="KOG2246">
    <property type="taxonomic scope" value="Eukaryota"/>
</dbReference>
<evidence type="ECO:0000259" key="10">
    <source>
        <dbReference type="Pfam" id="PF02434"/>
    </source>
</evidence>
<keyword evidence="2" id="KW-0328">Glycosyltransferase</keyword>
<evidence type="ECO:0000313" key="12">
    <source>
        <dbReference type="Proteomes" id="UP000009131"/>
    </source>
</evidence>
<organism evidence="11 12">
    <name type="scientific">Mixia osmundae (strain CBS 9802 / IAM 14324 / JCM 22182 / KY 12970)</name>
    <dbReference type="NCBI Taxonomy" id="764103"/>
    <lineage>
        <taxon>Eukaryota</taxon>
        <taxon>Fungi</taxon>
        <taxon>Dikarya</taxon>
        <taxon>Basidiomycota</taxon>
        <taxon>Pucciniomycotina</taxon>
        <taxon>Mixiomycetes</taxon>
        <taxon>Mixiales</taxon>
        <taxon>Mixiaceae</taxon>
        <taxon>Mixia</taxon>
    </lineage>
</organism>
<dbReference type="GO" id="GO:0016020">
    <property type="term" value="C:membrane"/>
    <property type="evidence" value="ECO:0007669"/>
    <property type="project" value="UniProtKB-SubCell"/>
</dbReference>
<dbReference type="STRING" id="764103.G7E250"/>
<evidence type="ECO:0000256" key="4">
    <source>
        <dbReference type="ARBA" id="ARBA00022692"/>
    </source>
</evidence>
<keyword evidence="5" id="KW-0735">Signal-anchor</keyword>
<keyword evidence="3" id="KW-0808">Transferase</keyword>
<evidence type="ECO:0000256" key="1">
    <source>
        <dbReference type="ARBA" id="ARBA00004606"/>
    </source>
</evidence>
<evidence type="ECO:0000256" key="5">
    <source>
        <dbReference type="ARBA" id="ARBA00022968"/>
    </source>
</evidence>
<dbReference type="PANTHER" id="PTHR10811">
    <property type="entry name" value="FRINGE-RELATED"/>
    <property type="match status" value="1"/>
</dbReference>
<comment type="caution">
    <text evidence="11">The sequence shown here is derived from an EMBL/GenBank/DDBJ whole genome shotgun (WGS) entry which is preliminary data.</text>
</comment>
<name>G7E250_MIXOS</name>
<reference evidence="11 12" key="1">
    <citation type="journal article" date="2011" name="J. Gen. Appl. Microbiol.">
        <title>Draft genome sequencing of the enigmatic basidiomycete Mixia osmundae.</title>
        <authorList>
            <person name="Nishida H."/>
            <person name="Nagatsuka Y."/>
            <person name="Sugiyama J."/>
        </authorList>
    </citation>
    <scope>NUCLEOTIDE SEQUENCE [LARGE SCALE GENOMIC DNA]</scope>
    <source>
        <strain evidence="12">CBS 9802 / IAM 14324 / JCM 22182 / KY 12970</strain>
    </source>
</reference>
<feature type="domain" description="Fringe-like glycosyltransferase" evidence="10">
    <location>
        <begin position="290"/>
        <end position="386"/>
    </location>
</feature>
<evidence type="ECO:0000256" key="8">
    <source>
        <dbReference type="ARBA" id="ARBA00037847"/>
    </source>
</evidence>
<dbReference type="EMBL" id="BABT02000110">
    <property type="protein sequence ID" value="GAA96910.1"/>
    <property type="molecule type" value="Genomic_DNA"/>
</dbReference>
<sequence>MQARRDTGRLDWVLLASALYLCSPLLVPLGTGSLFGGSLNSAADALTSKSLAFLGDEATFGHDSYLSATDHAGLPLPLSQSDSLPRVEMRPFLSGQLNAQRTWFSEPRTRFHSTAFSSVFDVDGVEPVQSTRIARTVALAPAYRRPPRASRSRRGSNLFFLYATSPERAIQQSEYWRHYLYWGPGSTNVTRHPDDTLEDDRRGPGCLVADNSEMRSIAGIAKELDPQRPAMLNAQITFDDLKLSCTMSPGLREASVYDDRKRFGAAFGATTSRETVLSLVLLGWKAAHEEQRQTEWFLILDDDTFMVDPHNLIDSLSDFDPDQDWLLGGYSEAERQQYRFGHIAYGGGGIIISRGLMQKMYDSYDQCRSEDAIIRERQGDGKITYCAAVAMEQIGEYNRLYGVRSRLAEPATQTGSNNVVTPLEGLNQMDLGADSSGFFRAACDHITALPFASEYQNPAVRTVALRLLAASAWALGGSNLFRRSVFDDGKVVVVQGYSITVYAKPLTAEDLDKTEWTYQPKMEPYRPHRPGLKEGTDKLTYYLSYVVIEDDDTHQQQLLLSQTQQRSIRRVRLGYKCTTNLTDYSERPVASDIETIMFLPLID</sequence>
<comment type="subcellular location">
    <subcellularLocation>
        <location evidence="8">Endomembrane system</location>
        <topology evidence="8">Single-pass membrane protein</topology>
    </subcellularLocation>
    <subcellularLocation>
        <location evidence="1">Membrane</location>
        <topology evidence="1">Single-pass type II membrane protein</topology>
    </subcellularLocation>
</comment>
<feature type="transmembrane region" description="Helical" evidence="9">
    <location>
        <begin position="12"/>
        <end position="35"/>
    </location>
</feature>
<dbReference type="AlphaFoldDB" id="G7E250"/>
<evidence type="ECO:0000313" key="11">
    <source>
        <dbReference type="EMBL" id="GAA96910.1"/>
    </source>
</evidence>
<evidence type="ECO:0000256" key="6">
    <source>
        <dbReference type="ARBA" id="ARBA00022989"/>
    </source>
</evidence>
<dbReference type="Gene3D" id="3.90.550.50">
    <property type="match status" value="1"/>
</dbReference>